<evidence type="ECO:0000313" key="2">
    <source>
        <dbReference type="Proteomes" id="UP000262004"/>
    </source>
</evidence>
<protein>
    <submittedName>
        <fullName evidence="1">ABC-type phosphate/phosphonate transport system periplasmic component</fullName>
    </submittedName>
</protein>
<reference evidence="1 2" key="1">
    <citation type="submission" date="2018-04" db="EMBL/GenBank/DDBJ databases">
        <title>Complete genome sequence of Hydrogenophilus thermoluteolus TH-1.</title>
        <authorList>
            <person name="Arai H."/>
        </authorList>
    </citation>
    <scope>NUCLEOTIDE SEQUENCE [LARGE SCALE GENOMIC DNA]</scope>
    <source>
        <strain evidence="1 2">TH-1</strain>
    </source>
</reference>
<gene>
    <name evidence="1" type="ORF">HPTL_0115</name>
</gene>
<dbReference type="EMBL" id="AP018558">
    <property type="protein sequence ID" value="BBD76385.1"/>
    <property type="molecule type" value="Genomic_DNA"/>
</dbReference>
<dbReference type="Proteomes" id="UP000262004">
    <property type="component" value="Chromosome"/>
</dbReference>
<dbReference type="PANTHER" id="PTHR30024">
    <property type="entry name" value="ALIPHATIC SULFONATES-BINDING PROTEIN-RELATED"/>
    <property type="match status" value="1"/>
</dbReference>
<name>A0A2Z6DVD0_HYDTE</name>
<dbReference type="OrthoDB" id="9179880at2"/>
<dbReference type="RefSeq" id="WP_119334234.1">
    <property type="nucleotide sequence ID" value="NZ_AP018558.1"/>
</dbReference>
<accession>A0A2Z6DVD0</accession>
<dbReference type="Gene3D" id="3.40.190.10">
    <property type="entry name" value="Periplasmic binding protein-like II"/>
    <property type="match status" value="2"/>
</dbReference>
<organism evidence="1 2">
    <name type="scientific">Hydrogenophilus thermoluteolus</name>
    <name type="common">Pseudomonas hydrogenothermophila</name>
    <dbReference type="NCBI Taxonomy" id="297"/>
    <lineage>
        <taxon>Bacteria</taxon>
        <taxon>Pseudomonadati</taxon>
        <taxon>Pseudomonadota</taxon>
        <taxon>Hydrogenophilia</taxon>
        <taxon>Hydrogenophilales</taxon>
        <taxon>Hydrogenophilaceae</taxon>
        <taxon>Hydrogenophilus</taxon>
    </lineage>
</organism>
<evidence type="ECO:0000313" key="1">
    <source>
        <dbReference type="EMBL" id="BBD76385.1"/>
    </source>
</evidence>
<keyword evidence="2" id="KW-1185">Reference proteome</keyword>
<dbReference type="KEGG" id="htl:HPTL_0115"/>
<dbReference type="AlphaFoldDB" id="A0A2Z6DVD0"/>
<dbReference type="SUPFAM" id="SSF53850">
    <property type="entry name" value="Periplasmic binding protein-like II"/>
    <property type="match status" value="1"/>
</dbReference>
<dbReference type="Pfam" id="PF12974">
    <property type="entry name" value="Phosphonate-bd"/>
    <property type="match status" value="1"/>
</dbReference>
<sequence length="298" mass="32749">MATVREPTTASTPLRPRRNLLRALGALFVTTATAPFPVRSRSSDPPLVFGVVPYLSARKLAQLYEPIRAWFAATLAQPVTLESAPDYRAHFARTAGGEYDFIATSPYFGRIAQQRHGMVGLARPSTPLEPLLIVLPQSPIRTLSDLKGRKIATSDPWANLTLAARRLFREQGWVIGRDLYLEPTGSHANSFAHLQQGLADAAVVSVTAITQLNLAADRYRILYRFPPSPPLLYLAHRRLGESRLAQLRRALLAWSAQEGQAVFARLGHGTLQPITDADWDALDPFVADFDQLVAGGHA</sequence>
<dbReference type="PANTHER" id="PTHR30024:SF17">
    <property type="entry name" value="SOLUTE-BINDING PROTEIN FAMILY 3_N-TERMINAL DOMAIN-CONTAINING PROTEIN"/>
    <property type="match status" value="1"/>
</dbReference>
<proteinExistence type="predicted"/>